<evidence type="ECO:0000256" key="4">
    <source>
        <dbReference type="ARBA" id="ARBA00023136"/>
    </source>
</evidence>
<evidence type="ECO:0000256" key="3">
    <source>
        <dbReference type="ARBA" id="ARBA00022989"/>
    </source>
</evidence>
<feature type="transmembrane region" description="Helical" evidence="6">
    <location>
        <begin position="135"/>
        <end position="162"/>
    </location>
</feature>
<dbReference type="PRINTS" id="PR00164">
    <property type="entry name" value="ABC2TRNSPORT"/>
</dbReference>
<keyword evidence="6" id="KW-0813">Transport</keyword>
<dbReference type="InterPro" id="IPR047817">
    <property type="entry name" value="ABC2_TM_bact-type"/>
</dbReference>
<reference evidence="8 9" key="1">
    <citation type="submission" date="2017-07" db="EMBL/GenBank/DDBJ databases">
        <title>First draft Genome Sequence of Nocardia cerradoensis isolated from human infection.</title>
        <authorList>
            <person name="Carrasco G."/>
        </authorList>
    </citation>
    <scope>NUCLEOTIDE SEQUENCE [LARGE SCALE GENOMIC DNA]</scope>
    <source>
        <strain evidence="8 9">CNM20130759</strain>
    </source>
</reference>
<feature type="transmembrane region" description="Helical" evidence="6">
    <location>
        <begin position="111"/>
        <end position="129"/>
    </location>
</feature>
<dbReference type="InterPro" id="IPR051784">
    <property type="entry name" value="Nod_factor_ABC_transporter"/>
</dbReference>
<feature type="transmembrane region" description="Helical" evidence="6">
    <location>
        <begin position="21"/>
        <end position="39"/>
    </location>
</feature>
<comment type="similarity">
    <text evidence="6">Belongs to the ABC-2 integral membrane protein family.</text>
</comment>
<dbReference type="AlphaFoldDB" id="A0A231H841"/>
<evidence type="ECO:0000259" key="7">
    <source>
        <dbReference type="PROSITE" id="PS51012"/>
    </source>
</evidence>
<keyword evidence="2 6" id="KW-0812">Transmembrane</keyword>
<comment type="subcellular location">
    <subcellularLocation>
        <location evidence="6">Cell membrane</location>
        <topology evidence="6">Multi-pass membrane protein</topology>
    </subcellularLocation>
    <subcellularLocation>
        <location evidence="1">Membrane</location>
        <topology evidence="1">Multi-pass membrane protein</topology>
    </subcellularLocation>
</comment>
<gene>
    <name evidence="8" type="primary">drrB_6</name>
    <name evidence="8" type="ORF">B7C42_02965</name>
</gene>
<dbReference type="Pfam" id="PF01061">
    <property type="entry name" value="ABC2_membrane"/>
    <property type="match status" value="1"/>
</dbReference>
<dbReference type="PROSITE" id="PS51012">
    <property type="entry name" value="ABC_TM2"/>
    <property type="match status" value="1"/>
</dbReference>
<evidence type="ECO:0000256" key="6">
    <source>
        <dbReference type="RuleBase" id="RU361157"/>
    </source>
</evidence>
<comment type="caution">
    <text evidence="8">The sequence shown here is derived from an EMBL/GenBank/DDBJ whole genome shotgun (WGS) entry which is preliminary data.</text>
</comment>
<keyword evidence="9" id="KW-1185">Reference proteome</keyword>
<dbReference type="InterPro" id="IPR013525">
    <property type="entry name" value="ABC2_TM"/>
</dbReference>
<feature type="domain" description="ABC transmembrane type-2" evidence="7">
    <location>
        <begin position="23"/>
        <end position="251"/>
    </location>
</feature>
<keyword evidence="5" id="KW-0046">Antibiotic resistance</keyword>
<feature type="transmembrane region" description="Helical" evidence="6">
    <location>
        <begin position="169"/>
        <end position="188"/>
    </location>
</feature>
<accession>A0A231H841</accession>
<evidence type="ECO:0000256" key="2">
    <source>
        <dbReference type="ARBA" id="ARBA00022692"/>
    </source>
</evidence>
<evidence type="ECO:0000256" key="1">
    <source>
        <dbReference type="ARBA" id="ARBA00004141"/>
    </source>
</evidence>
<dbReference type="EMBL" id="NGAF01000005">
    <property type="protein sequence ID" value="OXR45008.1"/>
    <property type="molecule type" value="Genomic_DNA"/>
</dbReference>
<dbReference type="GO" id="GO:0140359">
    <property type="term" value="F:ABC-type transporter activity"/>
    <property type="evidence" value="ECO:0007669"/>
    <property type="project" value="InterPro"/>
</dbReference>
<dbReference type="RefSeq" id="WP_039784289.1">
    <property type="nucleotide sequence ID" value="NZ_JAAXOR010000002.1"/>
</dbReference>
<keyword evidence="3 6" id="KW-1133">Transmembrane helix</keyword>
<dbReference type="PANTHER" id="PTHR43229:SF2">
    <property type="entry name" value="NODULATION PROTEIN J"/>
    <property type="match status" value="1"/>
</dbReference>
<dbReference type="PANTHER" id="PTHR43229">
    <property type="entry name" value="NODULATION PROTEIN J"/>
    <property type="match status" value="1"/>
</dbReference>
<dbReference type="InterPro" id="IPR000412">
    <property type="entry name" value="ABC_2_transport"/>
</dbReference>
<sequence>MSFLRETGLVFWSQLRTQLRNPVWVIIGLSQPVLYLVLFGPLVKAIAPALGADTDPWKVLTPALVIQVGLFGSMFAGFAMVQELRAGVIERQRVTPAHRGALLVGRVLKDMVVLIVQALVLVAVAMAAFSLRPNVFGLIASVLLISVMAAGLSSGSYALALWARSEDTLASVLNSVSVPLMLLSGILLPMSLAPHWLRIIADVNPFQHTVEAARALFRGDFGVTEVYLGTGLTVAVAVALMVVGARSFARENA</sequence>
<feature type="transmembrane region" description="Helical" evidence="6">
    <location>
        <begin position="59"/>
        <end position="81"/>
    </location>
</feature>
<dbReference type="GO" id="GO:0046677">
    <property type="term" value="P:response to antibiotic"/>
    <property type="evidence" value="ECO:0007669"/>
    <property type="project" value="UniProtKB-KW"/>
</dbReference>
<protein>
    <recommendedName>
        <fullName evidence="6">Transport permease protein</fullName>
    </recommendedName>
</protein>
<dbReference type="PIRSF" id="PIRSF006648">
    <property type="entry name" value="DrrB"/>
    <property type="match status" value="1"/>
</dbReference>
<proteinExistence type="inferred from homology"/>
<organism evidence="8 9">
    <name type="scientific">Nocardia cerradoensis</name>
    <dbReference type="NCBI Taxonomy" id="85688"/>
    <lineage>
        <taxon>Bacteria</taxon>
        <taxon>Bacillati</taxon>
        <taxon>Actinomycetota</taxon>
        <taxon>Actinomycetes</taxon>
        <taxon>Mycobacteriales</taxon>
        <taxon>Nocardiaceae</taxon>
        <taxon>Nocardia</taxon>
    </lineage>
</organism>
<evidence type="ECO:0000313" key="8">
    <source>
        <dbReference type="EMBL" id="OXR45008.1"/>
    </source>
</evidence>
<name>A0A231H841_9NOCA</name>
<evidence type="ECO:0000313" key="9">
    <source>
        <dbReference type="Proteomes" id="UP000215506"/>
    </source>
</evidence>
<dbReference type="GO" id="GO:0043190">
    <property type="term" value="C:ATP-binding cassette (ABC) transporter complex"/>
    <property type="evidence" value="ECO:0007669"/>
    <property type="project" value="InterPro"/>
</dbReference>
<evidence type="ECO:0000256" key="5">
    <source>
        <dbReference type="ARBA" id="ARBA00023251"/>
    </source>
</evidence>
<keyword evidence="4 6" id="KW-0472">Membrane</keyword>
<keyword evidence="6" id="KW-1003">Cell membrane</keyword>
<feature type="transmembrane region" description="Helical" evidence="6">
    <location>
        <begin position="226"/>
        <end position="249"/>
    </location>
</feature>
<dbReference type="Proteomes" id="UP000215506">
    <property type="component" value="Unassembled WGS sequence"/>
</dbReference>